<dbReference type="AlphaFoldDB" id="A0A653BMJ7"/>
<protein>
    <submittedName>
        <fullName evidence="1">Uncharacterized protein</fullName>
    </submittedName>
</protein>
<reference evidence="1 2" key="1">
    <citation type="submission" date="2019-01" db="EMBL/GenBank/DDBJ databases">
        <authorList>
            <person name="Sayadi A."/>
        </authorList>
    </citation>
    <scope>NUCLEOTIDE SEQUENCE [LARGE SCALE GENOMIC DNA]</scope>
</reference>
<evidence type="ECO:0000313" key="2">
    <source>
        <dbReference type="Proteomes" id="UP000410492"/>
    </source>
</evidence>
<gene>
    <name evidence="1" type="ORF">CALMAC_LOCUS2290</name>
</gene>
<dbReference type="EMBL" id="CAACVG010002713">
    <property type="protein sequence ID" value="VEN36828.1"/>
    <property type="molecule type" value="Genomic_DNA"/>
</dbReference>
<dbReference type="Proteomes" id="UP000410492">
    <property type="component" value="Unassembled WGS sequence"/>
</dbReference>
<accession>A0A653BMJ7</accession>
<organism evidence="1 2">
    <name type="scientific">Callosobruchus maculatus</name>
    <name type="common">Southern cowpea weevil</name>
    <name type="synonym">Pulse bruchid</name>
    <dbReference type="NCBI Taxonomy" id="64391"/>
    <lineage>
        <taxon>Eukaryota</taxon>
        <taxon>Metazoa</taxon>
        <taxon>Ecdysozoa</taxon>
        <taxon>Arthropoda</taxon>
        <taxon>Hexapoda</taxon>
        <taxon>Insecta</taxon>
        <taxon>Pterygota</taxon>
        <taxon>Neoptera</taxon>
        <taxon>Endopterygota</taxon>
        <taxon>Coleoptera</taxon>
        <taxon>Polyphaga</taxon>
        <taxon>Cucujiformia</taxon>
        <taxon>Chrysomeloidea</taxon>
        <taxon>Chrysomelidae</taxon>
        <taxon>Bruchinae</taxon>
        <taxon>Bruchini</taxon>
        <taxon>Callosobruchus</taxon>
    </lineage>
</organism>
<sequence>MKKELVLKRVFSFKAEVDPGQ</sequence>
<keyword evidence="2" id="KW-1185">Reference proteome</keyword>
<proteinExistence type="predicted"/>
<evidence type="ECO:0000313" key="1">
    <source>
        <dbReference type="EMBL" id="VEN36828.1"/>
    </source>
</evidence>
<name>A0A653BMJ7_CALMS</name>